<protein>
    <submittedName>
        <fullName evidence="1">Uncharacterized protein</fullName>
    </submittedName>
</protein>
<reference evidence="1" key="1">
    <citation type="journal article" date="2018" name="Nat. Plants">
        <title>Whole-genome landscape of Medicago truncatula symbiotic genes.</title>
        <authorList>
            <person name="Pecrix Y."/>
            <person name="Gamas P."/>
            <person name="Carrere S."/>
        </authorList>
    </citation>
    <scope>NUCLEOTIDE SEQUENCE</scope>
    <source>
        <tissue evidence="1">Leaves</tissue>
    </source>
</reference>
<evidence type="ECO:0000313" key="1">
    <source>
        <dbReference type="EMBL" id="RHN51113.1"/>
    </source>
</evidence>
<sequence length="50" mass="5700">MMERLPNNAFLINFNKVAASSMRNFFKSSATYARHRKLSINNEVLKALPG</sequence>
<accession>A0A396HEV0</accession>
<comment type="caution">
    <text evidence="1">The sequence shown here is derived from an EMBL/GenBank/DDBJ whole genome shotgun (WGS) entry which is preliminary data.</text>
</comment>
<organism evidence="1">
    <name type="scientific">Medicago truncatula</name>
    <name type="common">Barrel medic</name>
    <name type="synonym">Medicago tribuloides</name>
    <dbReference type="NCBI Taxonomy" id="3880"/>
    <lineage>
        <taxon>Eukaryota</taxon>
        <taxon>Viridiplantae</taxon>
        <taxon>Streptophyta</taxon>
        <taxon>Embryophyta</taxon>
        <taxon>Tracheophyta</taxon>
        <taxon>Spermatophyta</taxon>
        <taxon>Magnoliopsida</taxon>
        <taxon>eudicotyledons</taxon>
        <taxon>Gunneridae</taxon>
        <taxon>Pentapetalae</taxon>
        <taxon>rosids</taxon>
        <taxon>fabids</taxon>
        <taxon>Fabales</taxon>
        <taxon>Fabaceae</taxon>
        <taxon>Papilionoideae</taxon>
        <taxon>50 kb inversion clade</taxon>
        <taxon>NPAAA clade</taxon>
        <taxon>Hologalegina</taxon>
        <taxon>IRL clade</taxon>
        <taxon>Trifolieae</taxon>
        <taxon>Medicago</taxon>
    </lineage>
</organism>
<gene>
    <name evidence="1" type="ORF">MtrunA17_Chr6g0464891</name>
</gene>
<dbReference type="Gramene" id="rna35491">
    <property type="protein sequence ID" value="RHN51113.1"/>
    <property type="gene ID" value="gene35491"/>
</dbReference>
<dbReference type="EMBL" id="PSQE01000006">
    <property type="protein sequence ID" value="RHN51113.1"/>
    <property type="molecule type" value="Genomic_DNA"/>
</dbReference>
<proteinExistence type="predicted"/>
<dbReference type="AlphaFoldDB" id="A0A396HEV0"/>
<name>A0A396HEV0_MEDTR</name>
<dbReference type="Proteomes" id="UP000265566">
    <property type="component" value="Chromosome 6"/>
</dbReference>